<accession>A0A8X6IZF5</accession>
<proteinExistence type="predicted"/>
<keyword evidence="2" id="KW-1185">Reference proteome</keyword>
<name>A0A8X6IZF5_NEPPI</name>
<sequence>MAEGEFWHFGKSTGEYDSGSVSSSTFLRRKKGNGRQAKDGKAYWSQRYFKQALLLLTYTASNVVAKYQHRKRLPTSRQWQLLKCNLLPAKFCKYLATLQVWPLLTHNGSCGIRSAFAFVHEALHFSGALVRQGAALRLQTAMSNFGSGSNGTASRRACSQWLMRRCVAAKALTADNACALQVFRARQRWCAVAWRRFAPLPQARKQQAQQRQLRVAIKCFCCSALQKAMVLQSKGTWLNLTFL</sequence>
<evidence type="ECO:0000313" key="1">
    <source>
        <dbReference type="EMBL" id="GFS66853.1"/>
    </source>
</evidence>
<evidence type="ECO:0000313" key="2">
    <source>
        <dbReference type="Proteomes" id="UP000887013"/>
    </source>
</evidence>
<organism evidence="1 2">
    <name type="scientific">Nephila pilipes</name>
    <name type="common">Giant wood spider</name>
    <name type="synonym">Nephila maculata</name>
    <dbReference type="NCBI Taxonomy" id="299642"/>
    <lineage>
        <taxon>Eukaryota</taxon>
        <taxon>Metazoa</taxon>
        <taxon>Ecdysozoa</taxon>
        <taxon>Arthropoda</taxon>
        <taxon>Chelicerata</taxon>
        <taxon>Arachnida</taxon>
        <taxon>Araneae</taxon>
        <taxon>Araneomorphae</taxon>
        <taxon>Entelegynae</taxon>
        <taxon>Araneoidea</taxon>
        <taxon>Nephilidae</taxon>
        <taxon>Nephila</taxon>
    </lineage>
</organism>
<gene>
    <name evidence="1" type="ORF">NPIL_485791</name>
</gene>
<comment type="caution">
    <text evidence="1">The sequence shown here is derived from an EMBL/GenBank/DDBJ whole genome shotgun (WGS) entry which is preliminary data.</text>
</comment>
<protein>
    <submittedName>
        <fullName evidence="1">Uncharacterized protein</fullName>
    </submittedName>
</protein>
<reference evidence="1" key="1">
    <citation type="submission" date="2020-08" db="EMBL/GenBank/DDBJ databases">
        <title>Multicomponent nature underlies the extraordinary mechanical properties of spider dragline silk.</title>
        <authorList>
            <person name="Kono N."/>
            <person name="Nakamura H."/>
            <person name="Mori M."/>
            <person name="Yoshida Y."/>
            <person name="Ohtoshi R."/>
            <person name="Malay A.D."/>
            <person name="Moran D.A.P."/>
            <person name="Tomita M."/>
            <person name="Numata K."/>
            <person name="Arakawa K."/>
        </authorList>
    </citation>
    <scope>NUCLEOTIDE SEQUENCE</scope>
</reference>
<dbReference type="EMBL" id="BMAW01094677">
    <property type="protein sequence ID" value="GFS66853.1"/>
    <property type="molecule type" value="Genomic_DNA"/>
</dbReference>
<dbReference type="AlphaFoldDB" id="A0A8X6IZF5"/>
<dbReference type="Proteomes" id="UP000887013">
    <property type="component" value="Unassembled WGS sequence"/>
</dbReference>